<reference evidence="1 2" key="2">
    <citation type="journal article" date="2011" name="Stand. Genomic Sci.">
        <title>Complete genome sequence of Leadbetterella byssophila type strain (4M15).</title>
        <authorList>
            <person name="Abt B."/>
            <person name="Teshima H."/>
            <person name="Lucas S."/>
            <person name="Lapidus A."/>
            <person name="Del Rio T.G."/>
            <person name="Nolan M."/>
            <person name="Tice H."/>
            <person name="Cheng J.F."/>
            <person name="Pitluck S."/>
            <person name="Liolios K."/>
            <person name="Pagani I."/>
            <person name="Ivanova N."/>
            <person name="Mavromatis K."/>
            <person name="Pati A."/>
            <person name="Tapia R."/>
            <person name="Han C."/>
            <person name="Goodwin L."/>
            <person name="Chen A."/>
            <person name="Palaniappan K."/>
            <person name="Land M."/>
            <person name="Hauser L."/>
            <person name="Chang Y.J."/>
            <person name="Jeffries C.D."/>
            <person name="Rohde M."/>
            <person name="Goker M."/>
            <person name="Tindall B.J."/>
            <person name="Detter J.C."/>
            <person name="Woyke T."/>
            <person name="Bristow J."/>
            <person name="Eisen J.A."/>
            <person name="Markowitz V."/>
            <person name="Hugenholtz P."/>
            <person name="Klenk H.P."/>
            <person name="Kyrpides N.C."/>
        </authorList>
    </citation>
    <scope>NUCLEOTIDE SEQUENCE [LARGE SCALE GENOMIC DNA]</scope>
    <source>
        <strain evidence="2">DSM 17132 / JCM 16389 / KACC 11308 / NBRC 106382 / 4M15</strain>
    </source>
</reference>
<dbReference type="eggNOG" id="COG1366">
    <property type="taxonomic scope" value="Bacteria"/>
</dbReference>
<evidence type="ECO:0000313" key="2">
    <source>
        <dbReference type="Proteomes" id="UP000007435"/>
    </source>
</evidence>
<dbReference type="RefSeq" id="WP_013410187.1">
    <property type="nucleotide sequence ID" value="NC_014655.1"/>
</dbReference>
<dbReference type="Gene3D" id="3.30.750.24">
    <property type="entry name" value="STAS domain"/>
    <property type="match status" value="1"/>
</dbReference>
<dbReference type="HOGENOM" id="CLU_115403_6_2_10"/>
<sequence length="133" mass="14811">MITIKKTEEYVLLAPESSNFDESTAAAMEKAVAGLYSGEGRIHYIVDLDHVDTLSVAAVKLFDKIHKIALRESGIFCTVVNNDDVMDVMADNSAYELLMLSSVEEAVEVIYMHTQDSDYDDGDEDEMGDENDY</sequence>
<organism evidence="1 2">
    <name type="scientific">Leadbetterella byssophila (strain DSM 17132 / JCM 16389 / KACC 11308 / NBRC 106382 / 4M15)</name>
    <dbReference type="NCBI Taxonomy" id="649349"/>
    <lineage>
        <taxon>Bacteria</taxon>
        <taxon>Pseudomonadati</taxon>
        <taxon>Bacteroidota</taxon>
        <taxon>Cytophagia</taxon>
        <taxon>Cytophagales</taxon>
        <taxon>Leadbetterellaceae</taxon>
        <taxon>Leadbetterella</taxon>
    </lineage>
</organism>
<protein>
    <submittedName>
        <fullName evidence="1">Sulfate transporter/antisigma-factor antagonist STAS</fullName>
    </submittedName>
</protein>
<accession>E4RZ46</accession>
<gene>
    <name evidence="1" type="ordered locus">Lbys_3516</name>
</gene>
<dbReference type="Proteomes" id="UP000007435">
    <property type="component" value="Chromosome"/>
</dbReference>
<dbReference type="EMBL" id="CP002305">
    <property type="protein sequence ID" value="ADQ19164.1"/>
    <property type="molecule type" value="Genomic_DNA"/>
</dbReference>
<evidence type="ECO:0000313" key="1">
    <source>
        <dbReference type="EMBL" id="ADQ19164.1"/>
    </source>
</evidence>
<proteinExistence type="predicted"/>
<dbReference type="AlphaFoldDB" id="E4RZ46"/>
<name>E4RZ46_LEAB4</name>
<dbReference type="SUPFAM" id="SSF52091">
    <property type="entry name" value="SpoIIaa-like"/>
    <property type="match status" value="1"/>
</dbReference>
<dbReference type="OrthoDB" id="9796110at2"/>
<dbReference type="STRING" id="649349.Lbys_3516"/>
<keyword evidence="2" id="KW-1185">Reference proteome</keyword>
<reference key="1">
    <citation type="submission" date="2010-11" db="EMBL/GenBank/DDBJ databases">
        <title>The complete genome of Leadbetterella byssophila DSM 17132.</title>
        <authorList>
            <consortium name="US DOE Joint Genome Institute (JGI-PGF)"/>
            <person name="Lucas S."/>
            <person name="Copeland A."/>
            <person name="Lapidus A."/>
            <person name="Glavina del Rio T."/>
            <person name="Dalin E."/>
            <person name="Tice H."/>
            <person name="Bruce D."/>
            <person name="Goodwin L."/>
            <person name="Pitluck S."/>
            <person name="Kyrpides N."/>
            <person name="Mavromatis K."/>
            <person name="Ivanova N."/>
            <person name="Teshima H."/>
            <person name="Brettin T."/>
            <person name="Detter J.C."/>
            <person name="Han C."/>
            <person name="Tapia R."/>
            <person name="Land M."/>
            <person name="Hauser L."/>
            <person name="Markowitz V."/>
            <person name="Cheng J.-F."/>
            <person name="Hugenholtz P."/>
            <person name="Woyke T."/>
            <person name="Wu D."/>
            <person name="Tindall B."/>
            <person name="Pomrenke H.G."/>
            <person name="Brambilla E."/>
            <person name="Klenk H.-P."/>
            <person name="Eisen J.A."/>
        </authorList>
    </citation>
    <scope>NUCLEOTIDE SEQUENCE [LARGE SCALE GENOMIC DNA]</scope>
    <source>
        <strain>DSM 17132</strain>
    </source>
</reference>
<dbReference type="KEGG" id="lby:Lbys_3516"/>
<dbReference type="InterPro" id="IPR036513">
    <property type="entry name" value="STAS_dom_sf"/>
</dbReference>